<sequence length="67" mass="7859">PSKYTVLQLHFIITRRFLEMKTQWGFSKFISKKVMSEESNGYIVDDTCVFGPEVFVVKKEATFTVYI</sequence>
<evidence type="ECO:0000313" key="2">
    <source>
        <dbReference type="EMBL" id="EYU41021.1"/>
    </source>
</evidence>
<feature type="non-terminal residue" evidence="2">
    <location>
        <position position="1"/>
    </location>
</feature>
<feature type="domain" description="MATH" evidence="1">
    <location>
        <begin position="1"/>
        <end position="54"/>
    </location>
</feature>
<proteinExistence type="predicted"/>
<dbReference type="InterPro" id="IPR008974">
    <property type="entry name" value="TRAF-like"/>
</dbReference>
<dbReference type="PANTHER" id="PTHR46162">
    <property type="entry name" value="TRAF-LIKE FAMILY PROTEIN"/>
    <property type="match status" value="1"/>
</dbReference>
<keyword evidence="3" id="KW-1185">Reference proteome</keyword>
<dbReference type="Gene3D" id="2.60.210.10">
    <property type="entry name" value="Apoptosis, Tumor Necrosis Factor Receptor Associated Protein 2, Chain A"/>
    <property type="match status" value="1"/>
</dbReference>
<dbReference type="AlphaFoldDB" id="A0A022RM39"/>
<dbReference type="Proteomes" id="UP000030748">
    <property type="component" value="Unassembled WGS sequence"/>
</dbReference>
<name>A0A022RM39_ERYGU</name>
<evidence type="ECO:0000259" key="1">
    <source>
        <dbReference type="PROSITE" id="PS50144"/>
    </source>
</evidence>
<gene>
    <name evidence="2" type="ORF">MIMGU_mgv11b020273mg</name>
</gene>
<dbReference type="PROSITE" id="PS50144">
    <property type="entry name" value="MATH"/>
    <property type="match status" value="1"/>
</dbReference>
<dbReference type="PANTHER" id="PTHR46162:SF20">
    <property type="entry name" value="UBIQUITIN CARBOXYL-TERMINAL HYDROLASE 7-LIKE ISOFORM X1"/>
    <property type="match status" value="1"/>
</dbReference>
<evidence type="ECO:0000313" key="3">
    <source>
        <dbReference type="Proteomes" id="UP000030748"/>
    </source>
</evidence>
<organism evidence="2 3">
    <name type="scientific">Erythranthe guttata</name>
    <name type="common">Yellow monkey flower</name>
    <name type="synonym">Mimulus guttatus</name>
    <dbReference type="NCBI Taxonomy" id="4155"/>
    <lineage>
        <taxon>Eukaryota</taxon>
        <taxon>Viridiplantae</taxon>
        <taxon>Streptophyta</taxon>
        <taxon>Embryophyta</taxon>
        <taxon>Tracheophyta</taxon>
        <taxon>Spermatophyta</taxon>
        <taxon>Magnoliopsida</taxon>
        <taxon>eudicotyledons</taxon>
        <taxon>Gunneridae</taxon>
        <taxon>Pentapetalae</taxon>
        <taxon>asterids</taxon>
        <taxon>lamiids</taxon>
        <taxon>Lamiales</taxon>
        <taxon>Phrymaceae</taxon>
        <taxon>Erythranthe</taxon>
    </lineage>
</organism>
<dbReference type="SUPFAM" id="SSF49599">
    <property type="entry name" value="TRAF domain-like"/>
    <property type="match status" value="1"/>
</dbReference>
<dbReference type="InterPro" id="IPR002083">
    <property type="entry name" value="MATH/TRAF_dom"/>
</dbReference>
<accession>A0A022RM39</accession>
<protein>
    <recommendedName>
        <fullName evidence="1">MATH domain-containing protein</fullName>
    </recommendedName>
</protein>
<reference evidence="2 3" key="1">
    <citation type="journal article" date="2013" name="Proc. Natl. Acad. Sci. U.S.A.">
        <title>Fine-scale variation in meiotic recombination in Mimulus inferred from population shotgun sequencing.</title>
        <authorList>
            <person name="Hellsten U."/>
            <person name="Wright K.M."/>
            <person name="Jenkins J."/>
            <person name="Shu S."/>
            <person name="Yuan Y."/>
            <person name="Wessler S.R."/>
            <person name="Schmutz J."/>
            <person name="Willis J.H."/>
            <person name="Rokhsar D.S."/>
        </authorList>
    </citation>
    <scope>NUCLEOTIDE SEQUENCE [LARGE SCALE GENOMIC DNA]</scope>
    <source>
        <strain evidence="3">cv. DUN x IM62</strain>
    </source>
</reference>
<dbReference type="Pfam" id="PF22486">
    <property type="entry name" value="MATH_2"/>
    <property type="match status" value="1"/>
</dbReference>
<dbReference type="EMBL" id="KI630370">
    <property type="protein sequence ID" value="EYU41021.1"/>
    <property type="molecule type" value="Genomic_DNA"/>
</dbReference>